<dbReference type="RefSeq" id="WP_406826957.1">
    <property type="nucleotide sequence ID" value="NZ_CP157485.1"/>
</dbReference>
<keyword evidence="4 10" id="KW-0812">Transmembrane</keyword>
<comment type="subcellular location">
    <subcellularLocation>
        <location evidence="1 10">Cell outer membrane</location>
        <topology evidence="1 10">Multi-pass membrane protein</topology>
    </subcellularLocation>
</comment>
<evidence type="ECO:0000256" key="3">
    <source>
        <dbReference type="ARBA" id="ARBA00022452"/>
    </source>
</evidence>
<evidence type="ECO:0000259" key="14">
    <source>
        <dbReference type="Pfam" id="PF07715"/>
    </source>
</evidence>
<evidence type="ECO:0000313" key="15">
    <source>
        <dbReference type="EMBL" id="XBO49646.1"/>
    </source>
</evidence>
<keyword evidence="6 11" id="KW-0798">TonB box</keyword>
<dbReference type="PROSITE" id="PS52016">
    <property type="entry name" value="TONB_DEPENDENT_REC_3"/>
    <property type="match status" value="1"/>
</dbReference>
<evidence type="ECO:0000256" key="7">
    <source>
        <dbReference type="ARBA" id="ARBA00023136"/>
    </source>
</evidence>
<dbReference type="CDD" id="cd01347">
    <property type="entry name" value="ligand_gated_channel"/>
    <property type="match status" value="1"/>
</dbReference>
<dbReference type="GO" id="GO:0009279">
    <property type="term" value="C:cell outer membrane"/>
    <property type="evidence" value="ECO:0007669"/>
    <property type="project" value="UniProtKB-SubCell"/>
</dbReference>
<evidence type="ECO:0000256" key="4">
    <source>
        <dbReference type="ARBA" id="ARBA00022692"/>
    </source>
</evidence>
<keyword evidence="7 10" id="KW-0472">Membrane</keyword>
<evidence type="ECO:0000256" key="8">
    <source>
        <dbReference type="ARBA" id="ARBA00023170"/>
    </source>
</evidence>
<keyword evidence="9 10" id="KW-0998">Cell outer membrane</keyword>
<dbReference type="InterPro" id="IPR037066">
    <property type="entry name" value="Plug_dom_sf"/>
</dbReference>
<dbReference type="EMBL" id="CP157485">
    <property type="protein sequence ID" value="XBO49646.1"/>
    <property type="molecule type" value="Genomic_DNA"/>
</dbReference>
<dbReference type="PANTHER" id="PTHR30069:SF29">
    <property type="entry name" value="HEMOGLOBIN AND HEMOGLOBIN-HAPTOGLOBIN-BINDING PROTEIN 1-RELATED"/>
    <property type="match status" value="1"/>
</dbReference>
<feature type="domain" description="TonB-dependent receptor plug" evidence="14">
    <location>
        <begin position="47"/>
        <end position="156"/>
    </location>
</feature>
<feature type="signal peptide" evidence="12">
    <location>
        <begin position="1"/>
        <end position="25"/>
    </location>
</feature>
<dbReference type="InterPro" id="IPR000531">
    <property type="entry name" value="Beta-barrel_TonB"/>
</dbReference>
<organism evidence="15">
    <name type="scientific">Pedobacter sp. KACC 23697</name>
    <dbReference type="NCBI Taxonomy" id="3149230"/>
    <lineage>
        <taxon>Bacteria</taxon>
        <taxon>Pseudomonadati</taxon>
        <taxon>Bacteroidota</taxon>
        <taxon>Sphingobacteriia</taxon>
        <taxon>Sphingobacteriales</taxon>
        <taxon>Sphingobacteriaceae</taxon>
        <taxon>Pedobacter</taxon>
    </lineage>
</organism>
<keyword evidence="3 10" id="KW-1134">Transmembrane beta strand</keyword>
<dbReference type="SUPFAM" id="SSF56935">
    <property type="entry name" value="Porins"/>
    <property type="match status" value="1"/>
</dbReference>
<dbReference type="PANTHER" id="PTHR30069">
    <property type="entry name" value="TONB-DEPENDENT OUTER MEMBRANE RECEPTOR"/>
    <property type="match status" value="1"/>
</dbReference>
<dbReference type="GO" id="GO:0015344">
    <property type="term" value="F:siderophore uptake transmembrane transporter activity"/>
    <property type="evidence" value="ECO:0007669"/>
    <property type="project" value="TreeGrafter"/>
</dbReference>
<keyword evidence="5 12" id="KW-0732">Signal</keyword>
<feature type="chain" id="PRO_5043526333" evidence="12">
    <location>
        <begin position="26"/>
        <end position="622"/>
    </location>
</feature>
<protein>
    <submittedName>
        <fullName evidence="15">TonB-dependent receptor</fullName>
    </submittedName>
</protein>
<evidence type="ECO:0000256" key="12">
    <source>
        <dbReference type="SAM" id="SignalP"/>
    </source>
</evidence>
<dbReference type="Gene3D" id="2.40.170.20">
    <property type="entry name" value="TonB-dependent receptor, beta-barrel domain"/>
    <property type="match status" value="1"/>
</dbReference>
<gene>
    <name evidence="15" type="ORF">ABEG20_08545</name>
</gene>
<evidence type="ECO:0000256" key="2">
    <source>
        <dbReference type="ARBA" id="ARBA00022448"/>
    </source>
</evidence>
<keyword evidence="8 15" id="KW-0675">Receptor</keyword>
<reference evidence="15" key="1">
    <citation type="submission" date="2024-05" db="EMBL/GenBank/DDBJ databases">
        <authorList>
            <person name="Kim S."/>
            <person name="Heo J."/>
            <person name="Choi H."/>
            <person name="Choi Y."/>
            <person name="Kwon S.-W."/>
            <person name="Kim Y."/>
        </authorList>
    </citation>
    <scope>NUCLEOTIDE SEQUENCE</scope>
    <source>
        <strain evidence="15">KACC 23697</strain>
    </source>
</reference>
<keyword evidence="2 10" id="KW-0813">Transport</keyword>
<evidence type="ECO:0000256" key="10">
    <source>
        <dbReference type="PROSITE-ProRule" id="PRU01360"/>
    </source>
</evidence>
<evidence type="ECO:0000256" key="5">
    <source>
        <dbReference type="ARBA" id="ARBA00022729"/>
    </source>
</evidence>
<evidence type="ECO:0000256" key="1">
    <source>
        <dbReference type="ARBA" id="ARBA00004571"/>
    </source>
</evidence>
<feature type="domain" description="TonB-dependent receptor-like beta-barrel" evidence="13">
    <location>
        <begin position="192"/>
        <end position="595"/>
    </location>
</feature>
<dbReference type="Pfam" id="PF00593">
    <property type="entry name" value="TonB_dep_Rec_b-barrel"/>
    <property type="match status" value="1"/>
</dbReference>
<comment type="similarity">
    <text evidence="10 11">Belongs to the TonB-dependent receptor family.</text>
</comment>
<dbReference type="Gene3D" id="2.170.130.10">
    <property type="entry name" value="TonB-dependent receptor, plug domain"/>
    <property type="match status" value="1"/>
</dbReference>
<dbReference type="AlphaFoldDB" id="A0AAU7KAT2"/>
<accession>A0AAU7KAT2</accession>
<dbReference type="InterPro" id="IPR012910">
    <property type="entry name" value="Plug_dom"/>
</dbReference>
<dbReference type="GO" id="GO:0044718">
    <property type="term" value="P:siderophore transmembrane transport"/>
    <property type="evidence" value="ECO:0007669"/>
    <property type="project" value="TreeGrafter"/>
</dbReference>
<dbReference type="InterPro" id="IPR036942">
    <property type="entry name" value="Beta-barrel_TonB_sf"/>
</dbReference>
<dbReference type="InterPro" id="IPR039426">
    <property type="entry name" value="TonB-dep_rcpt-like"/>
</dbReference>
<evidence type="ECO:0000256" key="11">
    <source>
        <dbReference type="RuleBase" id="RU003357"/>
    </source>
</evidence>
<evidence type="ECO:0000259" key="13">
    <source>
        <dbReference type="Pfam" id="PF00593"/>
    </source>
</evidence>
<proteinExistence type="inferred from homology"/>
<evidence type="ECO:0000256" key="9">
    <source>
        <dbReference type="ARBA" id="ARBA00023237"/>
    </source>
</evidence>
<dbReference type="Pfam" id="PF07715">
    <property type="entry name" value="Plug"/>
    <property type="match status" value="1"/>
</dbReference>
<evidence type="ECO:0000256" key="6">
    <source>
        <dbReference type="ARBA" id="ARBA00023077"/>
    </source>
</evidence>
<name>A0AAU7KAT2_9SPHI</name>
<sequence length="622" mass="68160">MNKKCMLTVAGLGLSQLMIGQVANAQTPDSLQLKDVVISATKNDQKQSQTGKVVTIISREVLARSNGKSLPELISEQAGIIVAGASSNPGLNKSVFFRGAGSAYSVVLIDGIVQNDPSGNGGAFDLRLISIDQIDHIEILRGGQSTIYGSDAVAGVINIITKKGGPKGNTIYGVASAGSYETYKGTIGLNGGVEGFSYNINYTHAKTDGISEAATPAGSAAMFDKDGFKTDALNANFGIKLDNHFSVNPFVRYYYGNYQFDGGAFTDANNYSILKNFATGTNAKYEFATGKVTLNYSFESTRNDAHSQYPSVNEGRVSILDLFYNQKLGNKLDLLVGIDNRVMKLSSATSKPETNIFAAYGSLFLHDLSVFNLELGGRYNKHEQYGENYTYSITPSINIIKEIKLFGTVSTAFKVPTLNMLFGQFGANLALKPEKSQNYEAGVNFSFADDQFSLRLAGYKRDLTDAIIYAYPNGYMNQVSQKTKGFEVEPAVKFNVFNINGYYAYVEGNEFNFVDNAIADYLFRRPKHTFGITAGAQATSHLYVSANYRYFGKRTDGNFTTYTVDNLPAYKLLNAYAEYALAKKRVKLFFDAKNILNEKYNEIIGYNSLGFNFNTGVIFNIH</sequence>